<gene>
    <name evidence="1" type="ORF">MCOR_51434</name>
</gene>
<organism evidence="1 2">
    <name type="scientific">Mytilus coruscus</name>
    <name type="common">Sea mussel</name>
    <dbReference type="NCBI Taxonomy" id="42192"/>
    <lineage>
        <taxon>Eukaryota</taxon>
        <taxon>Metazoa</taxon>
        <taxon>Spiralia</taxon>
        <taxon>Lophotrochozoa</taxon>
        <taxon>Mollusca</taxon>
        <taxon>Bivalvia</taxon>
        <taxon>Autobranchia</taxon>
        <taxon>Pteriomorphia</taxon>
        <taxon>Mytilida</taxon>
        <taxon>Mytiloidea</taxon>
        <taxon>Mytilidae</taxon>
        <taxon>Mytilinae</taxon>
        <taxon>Mytilus</taxon>
    </lineage>
</organism>
<dbReference type="Proteomes" id="UP000507470">
    <property type="component" value="Unassembled WGS sequence"/>
</dbReference>
<reference evidence="1 2" key="1">
    <citation type="submission" date="2020-06" db="EMBL/GenBank/DDBJ databases">
        <authorList>
            <person name="Li R."/>
            <person name="Bekaert M."/>
        </authorList>
    </citation>
    <scope>NUCLEOTIDE SEQUENCE [LARGE SCALE GENOMIC DNA]</scope>
    <source>
        <strain evidence="2">wild</strain>
    </source>
</reference>
<dbReference type="OrthoDB" id="6207705at2759"/>
<proteinExistence type="predicted"/>
<name>A0A6J8EHC4_MYTCO</name>
<evidence type="ECO:0000313" key="2">
    <source>
        <dbReference type="Proteomes" id="UP000507470"/>
    </source>
</evidence>
<accession>A0A6J8EHC4</accession>
<keyword evidence="2" id="KW-1185">Reference proteome</keyword>
<dbReference type="AlphaFoldDB" id="A0A6J8EHC4"/>
<evidence type="ECO:0000313" key="1">
    <source>
        <dbReference type="EMBL" id="CAC5419045.1"/>
    </source>
</evidence>
<protein>
    <submittedName>
        <fullName evidence="1">Uncharacterized protein</fullName>
    </submittedName>
</protein>
<dbReference type="EMBL" id="CACVKT020008980">
    <property type="protein sequence ID" value="CAC5419045.1"/>
    <property type="molecule type" value="Genomic_DNA"/>
</dbReference>
<sequence length="265" mass="30186">MVPGDSDTEILDPQRQELEKELVPMPDESDVKILYTSVTANRVPITISPESSDDCGLPSFDDIMANDNGVRTVSTPRSYFRLHMQDGKVDNVVQENKFSYTHFMKSQYGTHQATLVEKRITFQRIISSVVSKDGKRSRYCVLQYIHRDGSEDDLVVEPHGNTRHSKRPFFKTDPDMLQSIKEEPLQSKPRKMFKTLVDDAGGPLYSPSASCELRNLQQSYNVIRCQHAAKKKTDQFMHLISQVKEDNFLHDLAIGSNSIQYVLVS</sequence>